<sequence>MELYPDRRPSGTYWKIRESYYEDGKVKKRNVLYIGKAEKVFERFSKPIPEDAELETVSFGPAAALRWAFEDLGLQEFFTELLDTEEEHDFPAWKKIYLLVWRRFFQKMSMREAVERYGKQIFPFWWREKITTVQRLYQFLGEGFGEGKVREAQEELVRRSVVGDGVEECCFDTTDYCTYVEDDTKYLRIGRSKEGVVGRRLVGLALALSDKGVPVLGEAYPGNRTDVELFPGLFRRVCERLEAAGSDLGNVTLIFDRGFDGKDNFEMAWKSPLKIVAAVKRNRKTVREVMDSVELEEFQKSYETSYGECYVYEGGKVDIGEHSWRVVLSYHDSTREKVREKMDEQEEEAEEVLTESLNRLERGGPGRPPTENSVREKLEKILGKRYHCLDWSLDPETKKLHWKWSEEWDRKYELAGILPIITDQKDWTPGRVAKTYFQRKDIEDMFHLTKKALIVPVEPPYVKEDHLIRAHLFLIFVGLLCYQHIKRNLPNTMTDADIKSAMKELDMVIATEDGSLQFKLANVNEETRPLLTAMNLEKYLPE</sequence>
<dbReference type="AlphaFoldDB" id="A0A133USV4"/>
<dbReference type="InterPro" id="IPR047654">
    <property type="entry name" value="IS1634_transpos"/>
</dbReference>
<dbReference type="EMBL" id="LHXS01000019">
    <property type="protein sequence ID" value="KXA97278.1"/>
    <property type="molecule type" value="Genomic_DNA"/>
</dbReference>
<dbReference type="Proteomes" id="UP000070414">
    <property type="component" value="Unassembled WGS sequence"/>
</dbReference>
<organism evidence="1 2">
    <name type="scientific">candidate division MSBL1 archaeon SCGC-AAA259I14</name>
    <dbReference type="NCBI Taxonomy" id="1698268"/>
    <lineage>
        <taxon>Archaea</taxon>
        <taxon>Methanobacteriati</taxon>
        <taxon>Methanobacteriota</taxon>
        <taxon>candidate division MSBL1</taxon>
    </lineage>
</organism>
<proteinExistence type="predicted"/>
<protein>
    <recommendedName>
        <fullName evidence="3">Transposase IS4-like domain-containing protein</fullName>
    </recommendedName>
</protein>
<evidence type="ECO:0000313" key="2">
    <source>
        <dbReference type="Proteomes" id="UP000070414"/>
    </source>
</evidence>
<evidence type="ECO:0008006" key="3">
    <source>
        <dbReference type="Google" id="ProtNLM"/>
    </source>
</evidence>
<dbReference type="PANTHER" id="PTHR34614:SF2">
    <property type="entry name" value="TRANSPOSASE IS4-LIKE DOMAIN-CONTAINING PROTEIN"/>
    <property type="match status" value="1"/>
</dbReference>
<keyword evidence="2" id="KW-1185">Reference proteome</keyword>
<dbReference type="NCBIfam" id="NF033559">
    <property type="entry name" value="transpos_IS1634"/>
    <property type="match status" value="1"/>
</dbReference>
<name>A0A133USV4_9EURY</name>
<accession>A0A133USV4</accession>
<dbReference type="PANTHER" id="PTHR34614">
    <property type="match status" value="1"/>
</dbReference>
<comment type="caution">
    <text evidence="1">The sequence shown here is derived from an EMBL/GenBank/DDBJ whole genome shotgun (WGS) entry which is preliminary data.</text>
</comment>
<evidence type="ECO:0000313" key="1">
    <source>
        <dbReference type="EMBL" id="KXA97278.1"/>
    </source>
</evidence>
<reference evidence="1 2" key="1">
    <citation type="journal article" date="2016" name="Sci. Rep.">
        <title>Metabolic traits of an uncultured archaeal lineage -MSBL1- from brine pools of the Red Sea.</title>
        <authorList>
            <person name="Mwirichia R."/>
            <person name="Alam I."/>
            <person name="Rashid M."/>
            <person name="Vinu M."/>
            <person name="Ba-Alawi W."/>
            <person name="Anthony Kamau A."/>
            <person name="Kamanda Ngugi D."/>
            <person name="Goker M."/>
            <person name="Klenk H.P."/>
            <person name="Bajic V."/>
            <person name="Stingl U."/>
        </authorList>
    </citation>
    <scope>NUCLEOTIDE SEQUENCE [LARGE SCALE GENOMIC DNA]</scope>
    <source>
        <strain evidence="1">SCGC-AAA259I14</strain>
    </source>
</reference>
<gene>
    <name evidence="1" type="ORF">AKJ38_01590</name>
</gene>